<protein>
    <submittedName>
        <fullName evidence="6">Stromal cell-derived factor 2-like protein</fullName>
    </submittedName>
</protein>
<feature type="domain" description="MIR" evidence="5">
    <location>
        <begin position="350"/>
        <end position="405"/>
    </location>
</feature>
<keyword evidence="4" id="KW-0812">Transmembrane</keyword>
<dbReference type="InterPro" id="IPR016093">
    <property type="entry name" value="MIR_motif"/>
</dbReference>
<feature type="compositionally biased region" description="Pro residues" evidence="3">
    <location>
        <begin position="124"/>
        <end position="136"/>
    </location>
</feature>
<dbReference type="AlphaFoldDB" id="A0A1R1Y337"/>
<evidence type="ECO:0000256" key="3">
    <source>
        <dbReference type="SAM" id="MobiDB-lite"/>
    </source>
</evidence>
<keyword evidence="1" id="KW-0732">Signal</keyword>
<dbReference type="CDD" id="cd23263">
    <property type="entry name" value="beta-trefoil_MIR"/>
    <property type="match status" value="1"/>
</dbReference>
<dbReference type="Proteomes" id="UP000187429">
    <property type="component" value="Unassembled WGS sequence"/>
</dbReference>
<feature type="transmembrane region" description="Helical" evidence="4">
    <location>
        <begin position="222"/>
        <end position="247"/>
    </location>
</feature>
<comment type="caution">
    <text evidence="6">The sequence shown here is derived from an EMBL/GenBank/DDBJ whole genome shotgun (WGS) entry which is preliminary data.</text>
</comment>
<feature type="region of interest" description="Disordered" evidence="3">
    <location>
        <begin position="254"/>
        <end position="349"/>
    </location>
</feature>
<dbReference type="SMART" id="SM00472">
    <property type="entry name" value="MIR"/>
    <property type="match status" value="3"/>
</dbReference>
<sequence>MDYNRNNRYNDNSNQEYQEYQEEEYFHSLHILPHLTHHYSYGSRAPSASVYGQAPRPNAPNSGSQYGQSPRPGNQNPPTLGFQQGQQQPGRPNSAFSSASNSPAPGFNGPRPDSIPPNYSSSPQPRPGFVPMPNAPPAGYNTGMPNRPNMNPPPYSNNSPRMNSPAYNNSPGMNSPAYSNSPNMGSKPNMPGGNLQSNMVSSGSYTQEQIDASKKDADKKKWIGIAAGSVLGLGAAAAATAGIYALANKNKNDEHTEEYQNNNNDEKNNNFYGGNNNSGNSFNQNQNHNQNNNHNQHNNHDQKNNQNNHHNNDNHKYNNNNSNNNNNGFITSEGSPTPHEYPMLRQSNNDPEIKIGTVIALKHNMTGRFLNSNPSKISVTGSNQQMVFCYRWNIVDYDWWQVIPANRDVIPPGTKVTYGSTIRLRHVSSSRHLHSHASHQCPKTGQNEVTCFGDKSYSDSNDHWVIEPFGHDKRHGQVWNTNDTVIFRHQQTGKTLHSHDVLYSEDIQSVTAYGNGDDENDKWRIHLTAN</sequence>
<feature type="domain" description="MIR" evidence="5">
    <location>
        <begin position="476"/>
        <end position="528"/>
    </location>
</feature>
<dbReference type="InterPro" id="IPR036300">
    <property type="entry name" value="MIR_dom_sf"/>
</dbReference>
<evidence type="ECO:0000259" key="5">
    <source>
        <dbReference type="PROSITE" id="PS50919"/>
    </source>
</evidence>
<dbReference type="Pfam" id="PF08709">
    <property type="entry name" value="Ins145_P3_rec"/>
    <property type="match status" value="1"/>
</dbReference>
<feature type="compositionally biased region" description="Low complexity" evidence="3">
    <location>
        <begin position="317"/>
        <end position="327"/>
    </location>
</feature>
<evidence type="ECO:0000313" key="7">
    <source>
        <dbReference type="Proteomes" id="UP000187429"/>
    </source>
</evidence>
<feature type="compositionally biased region" description="Basic and acidic residues" evidence="3">
    <location>
        <begin position="254"/>
        <end position="268"/>
    </location>
</feature>
<feature type="compositionally biased region" description="Polar residues" evidence="3">
    <location>
        <begin position="59"/>
        <end position="78"/>
    </location>
</feature>
<proteinExistence type="predicted"/>
<feature type="domain" description="MIR" evidence="5">
    <location>
        <begin position="413"/>
        <end position="469"/>
    </location>
</feature>
<evidence type="ECO:0000313" key="6">
    <source>
        <dbReference type="EMBL" id="OMJ21269.1"/>
    </source>
</evidence>
<dbReference type="SUPFAM" id="SSF82109">
    <property type="entry name" value="MIR domain"/>
    <property type="match status" value="2"/>
</dbReference>
<keyword evidence="4" id="KW-0472">Membrane</keyword>
<dbReference type="EMBL" id="LSSM01002552">
    <property type="protein sequence ID" value="OMJ21269.1"/>
    <property type="molecule type" value="Genomic_DNA"/>
</dbReference>
<dbReference type="PANTHER" id="PTHR46809:SF2">
    <property type="entry name" value="GH21273P"/>
    <property type="match status" value="1"/>
</dbReference>
<organism evidence="6 7">
    <name type="scientific">Smittium culicis</name>
    <dbReference type="NCBI Taxonomy" id="133412"/>
    <lineage>
        <taxon>Eukaryota</taxon>
        <taxon>Fungi</taxon>
        <taxon>Fungi incertae sedis</taxon>
        <taxon>Zoopagomycota</taxon>
        <taxon>Kickxellomycotina</taxon>
        <taxon>Harpellomycetes</taxon>
        <taxon>Harpellales</taxon>
        <taxon>Legeriomycetaceae</taxon>
        <taxon>Smittium</taxon>
    </lineage>
</organism>
<accession>A0A1R1Y337</accession>
<gene>
    <name evidence="6" type="ORF">AYI69_g5891</name>
</gene>
<name>A0A1R1Y337_9FUNG</name>
<feature type="compositionally biased region" description="Polar residues" evidence="3">
    <location>
        <begin position="166"/>
        <end position="186"/>
    </location>
</feature>
<feature type="compositionally biased region" description="Low complexity" evidence="3">
    <location>
        <begin position="269"/>
        <end position="296"/>
    </location>
</feature>
<evidence type="ECO:0000256" key="2">
    <source>
        <dbReference type="ARBA" id="ARBA00022737"/>
    </source>
</evidence>
<dbReference type="OrthoDB" id="5588846at2759"/>
<evidence type="ECO:0000256" key="4">
    <source>
        <dbReference type="SAM" id="Phobius"/>
    </source>
</evidence>
<dbReference type="Gene3D" id="2.80.10.50">
    <property type="match status" value="1"/>
</dbReference>
<dbReference type="PROSITE" id="PS50919">
    <property type="entry name" value="MIR"/>
    <property type="match status" value="3"/>
</dbReference>
<keyword evidence="4" id="KW-1133">Transmembrane helix</keyword>
<feature type="compositionally biased region" description="Low complexity" evidence="3">
    <location>
        <begin position="81"/>
        <end position="108"/>
    </location>
</feature>
<feature type="region of interest" description="Disordered" evidence="3">
    <location>
        <begin position="44"/>
        <end position="188"/>
    </location>
</feature>
<dbReference type="PANTHER" id="PTHR46809">
    <property type="entry name" value="STROMAL CELL-DERIVED FACTOR 2-LIKE PROTEIN"/>
    <property type="match status" value="1"/>
</dbReference>
<evidence type="ECO:0000256" key="1">
    <source>
        <dbReference type="ARBA" id="ARBA00022729"/>
    </source>
</evidence>
<dbReference type="InterPro" id="IPR014821">
    <property type="entry name" value="Ins145_P3_rcpt"/>
</dbReference>
<keyword evidence="2" id="KW-0677">Repeat</keyword>
<reference evidence="7" key="1">
    <citation type="submission" date="2017-01" db="EMBL/GenBank/DDBJ databases">
        <authorList>
            <person name="Wang Y."/>
            <person name="White M."/>
            <person name="Kvist S."/>
            <person name="Moncalvo J.-M."/>
        </authorList>
    </citation>
    <scope>NUCLEOTIDE SEQUENCE [LARGE SCALE GENOMIC DNA]</scope>
    <source>
        <strain evidence="7">ID-206-W2</strain>
    </source>
</reference>
<keyword evidence="7" id="KW-1185">Reference proteome</keyword>
<feature type="compositionally biased region" description="Low complexity" evidence="3">
    <location>
        <begin position="156"/>
        <end position="165"/>
    </location>
</feature>